<dbReference type="Proteomes" id="UP000235388">
    <property type="component" value="Unassembled WGS sequence"/>
</dbReference>
<evidence type="ECO:0000313" key="2">
    <source>
        <dbReference type="Proteomes" id="UP000235388"/>
    </source>
</evidence>
<reference evidence="1 2" key="1">
    <citation type="submission" date="2017-11" db="EMBL/GenBank/DDBJ databases">
        <title>De novo assembly and phasing of dikaryotic genomes from two isolates of Puccinia coronata f. sp. avenae, the causal agent of oat crown rust.</title>
        <authorList>
            <person name="Miller M.E."/>
            <person name="Zhang Y."/>
            <person name="Omidvar V."/>
            <person name="Sperschneider J."/>
            <person name="Schwessinger B."/>
            <person name="Raley C."/>
            <person name="Palmer J.M."/>
            <person name="Garnica D."/>
            <person name="Upadhyaya N."/>
            <person name="Rathjen J."/>
            <person name="Taylor J.M."/>
            <person name="Park R.F."/>
            <person name="Dodds P.N."/>
            <person name="Hirsch C.D."/>
            <person name="Kianian S.F."/>
            <person name="Figueroa M."/>
        </authorList>
    </citation>
    <scope>NUCLEOTIDE SEQUENCE [LARGE SCALE GENOMIC DNA]</scope>
    <source>
        <strain evidence="1">12NC29</strain>
    </source>
</reference>
<organism evidence="1 2">
    <name type="scientific">Puccinia coronata f. sp. avenae</name>
    <dbReference type="NCBI Taxonomy" id="200324"/>
    <lineage>
        <taxon>Eukaryota</taxon>
        <taxon>Fungi</taxon>
        <taxon>Dikarya</taxon>
        <taxon>Basidiomycota</taxon>
        <taxon>Pucciniomycotina</taxon>
        <taxon>Pucciniomycetes</taxon>
        <taxon>Pucciniales</taxon>
        <taxon>Pucciniaceae</taxon>
        <taxon>Puccinia</taxon>
    </lineage>
</organism>
<protein>
    <submittedName>
        <fullName evidence="1">Uncharacterized protein</fullName>
    </submittedName>
</protein>
<dbReference type="OrthoDB" id="2507115at2759"/>
<dbReference type="EMBL" id="PGCJ01000129">
    <property type="protein sequence ID" value="PLW45283.1"/>
    <property type="molecule type" value="Genomic_DNA"/>
</dbReference>
<dbReference type="AlphaFoldDB" id="A0A2N5V5K7"/>
<gene>
    <name evidence="1" type="ORF">PCANC_16950</name>
</gene>
<keyword evidence="2" id="KW-1185">Reference proteome</keyword>
<sequence>MAGHSCYSILSFGPSLGSFRLNLPPVLDEEFFRESTLYSTLAPPTTATPAPQPTCELTGNFFLLLVIDAAPTLLSHPSNHSIFQELLDMKFDHLDPQADLDAHFRRLEKAASKT</sequence>
<name>A0A2N5V5K7_9BASI</name>
<comment type="caution">
    <text evidence="1">The sequence shown here is derived from an EMBL/GenBank/DDBJ whole genome shotgun (WGS) entry which is preliminary data.</text>
</comment>
<evidence type="ECO:0000313" key="1">
    <source>
        <dbReference type="EMBL" id="PLW45283.1"/>
    </source>
</evidence>
<proteinExistence type="predicted"/>
<accession>A0A2N5V5K7</accession>